<feature type="compositionally biased region" description="Basic and acidic residues" evidence="1">
    <location>
        <begin position="58"/>
        <end position="70"/>
    </location>
</feature>
<dbReference type="Proteomes" id="UP000823934">
    <property type="component" value="Unassembled WGS sequence"/>
</dbReference>
<accession>A0A9D1Q7S5</accession>
<feature type="region of interest" description="Disordered" evidence="1">
    <location>
        <begin position="51"/>
        <end position="95"/>
    </location>
</feature>
<reference evidence="3" key="2">
    <citation type="submission" date="2021-04" db="EMBL/GenBank/DDBJ databases">
        <authorList>
            <person name="Gilroy R."/>
        </authorList>
    </citation>
    <scope>NUCLEOTIDE SEQUENCE</scope>
    <source>
        <strain evidence="3">CHK160-9182</strain>
    </source>
</reference>
<feature type="compositionally biased region" description="Basic and acidic residues" evidence="1">
    <location>
        <begin position="84"/>
        <end position="95"/>
    </location>
</feature>
<evidence type="ECO:0000256" key="2">
    <source>
        <dbReference type="SAM" id="Phobius"/>
    </source>
</evidence>
<keyword evidence="2" id="KW-0812">Transmembrane</keyword>
<dbReference type="EMBL" id="DXHP01000171">
    <property type="protein sequence ID" value="HIW07197.1"/>
    <property type="molecule type" value="Genomic_DNA"/>
</dbReference>
<gene>
    <name evidence="3" type="ORF">H9889_07730</name>
</gene>
<sequence length="114" mass="13452">MIFSQRHYHRRTSLFKIILISICLFPYLAFQKSHAETEIYGSLKYDYQYSQPQIQRQTEPHHDDNTEKNDATSIQKRRSQSNIKHNDSHIGIKGQKELGNGNAIIYQLEWGDDQ</sequence>
<dbReference type="Gene3D" id="2.40.160.10">
    <property type="entry name" value="Porin"/>
    <property type="match status" value="1"/>
</dbReference>
<keyword evidence="2" id="KW-0472">Membrane</keyword>
<proteinExistence type="predicted"/>
<comment type="caution">
    <text evidence="3">The sequence shown here is derived from an EMBL/GenBank/DDBJ whole genome shotgun (WGS) entry which is preliminary data.</text>
</comment>
<organism evidence="3 4">
    <name type="scientific">Candidatus Ignatzschineria merdigallinarum</name>
    <dbReference type="NCBI Taxonomy" id="2838621"/>
    <lineage>
        <taxon>Bacteria</taxon>
        <taxon>Pseudomonadati</taxon>
        <taxon>Pseudomonadota</taxon>
        <taxon>Gammaproteobacteria</taxon>
        <taxon>Cardiobacteriales</taxon>
        <taxon>Ignatzschineriaceae</taxon>
        <taxon>Ignatzschineria</taxon>
    </lineage>
</organism>
<dbReference type="AlphaFoldDB" id="A0A9D1Q7S5"/>
<protein>
    <submittedName>
        <fullName evidence="3">Uncharacterized protein</fullName>
    </submittedName>
</protein>
<name>A0A9D1Q7S5_9GAMM</name>
<evidence type="ECO:0000313" key="3">
    <source>
        <dbReference type="EMBL" id="HIW07197.1"/>
    </source>
</evidence>
<dbReference type="SUPFAM" id="SSF56935">
    <property type="entry name" value="Porins"/>
    <property type="match status" value="1"/>
</dbReference>
<reference evidence="3" key="1">
    <citation type="journal article" date="2021" name="PeerJ">
        <title>Extensive microbial diversity within the chicken gut microbiome revealed by metagenomics and culture.</title>
        <authorList>
            <person name="Gilroy R."/>
            <person name="Ravi A."/>
            <person name="Getino M."/>
            <person name="Pursley I."/>
            <person name="Horton D.L."/>
            <person name="Alikhan N.F."/>
            <person name="Baker D."/>
            <person name="Gharbi K."/>
            <person name="Hall N."/>
            <person name="Watson M."/>
            <person name="Adriaenssens E.M."/>
            <person name="Foster-Nyarko E."/>
            <person name="Jarju S."/>
            <person name="Secka A."/>
            <person name="Antonio M."/>
            <person name="Oren A."/>
            <person name="Chaudhuri R.R."/>
            <person name="La Ragione R."/>
            <person name="Hildebrand F."/>
            <person name="Pallen M.J."/>
        </authorList>
    </citation>
    <scope>NUCLEOTIDE SEQUENCE</scope>
    <source>
        <strain evidence="3">CHK160-9182</strain>
    </source>
</reference>
<keyword evidence="2" id="KW-1133">Transmembrane helix</keyword>
<evidence type="ECO:0000256" key="1">
    <source>
        <dbReference type="SAM" id="MobiDB-lite"/>
    </source>
</evidence>
<dbReference type="InterPro" id="IPR023614">
    <property type="entry name" value="Porin_dom_sf"/>
</dbReference>
<evidence type="ECO:0000313" key="4">
    <source>
        <dbReference type="Proteomes" id="UP000823934"/>
    </source>
</evidence>
<feature type="transmembrane region" description="Helical" evidence="2">
    <location>
        <begin position="12"/>
        <end position="30"/>
    </location>
</feature>